<dbReference type="EMBL" id="NKCK01000323">
    <property type="protein sequence ID" value="RSL85354.1"/>
    <property type="molecule type" value="Genomic_DNA"/>
</dbReference>
<keyword evidence="2" id="KW-1185">Reference proteome</keyword>
<organism evidence="1 2">
    <name type="scientific">Fusarium oligoseptatum</name>
    <dbReference type="NCBI Taxonomy" id="2604345"/>
    <lineage>
        <taxon>Eukaryota</taxon>
        <taxon>Fungi</taxon>
        <taxon>Dikarya</taxon>
        <taxon>Ascomycota</taxon>
        <taxon>Pezizomycotina</taxon>
        <taxon>Sordariomycetes</taxon>
        <taxon>Hypocreomycetidae</taxon>
        <taxon>Hypocreales</taxon>
        <taxon>Nectriaceae</taxon>
        <taxon>Fusarium</taxon>
        <taxon>Fusarium solani species complex</taxon>
    </lineage>
</organism>
<reference evidence="1 2" key="1">
    <citation type="submission" date="2017-06" db="EMBL/GenBank/DDBJ databases">
        <title>Comparative genomic analysis of Ambrosia Fusariam Clade fungi.</title>
        <authorList>
            <person name="Stajich J.E."/>
            <person name="Carrillo J."/>
            <person name="Kijimoto T."/>
            <person name="Eskalen A."/>
            <person name="O'Donnell K."/>
            <person name="Kasson M."/>
        </authorList>
    </citation>
    <scope>NUCLEOTIDE SEQUENCE [LARGE SCALE GENOMIC DNA]</scope>
    <source>
        <strain evidence="1 2">NRRL62579</strain>
    </source>
</reference>
<dbReference type="AlphaFoldDB" id="A0A428S6H2"/>
<gene>
    <name evidence="1" type="ORF">CEP52_016174</name>
</gene>
<name>A0A428S6H2_9HYPO</name>
<sequence>MLAHHTERPVRWVARFPSQSQRLLSYIAASIPSVLTQQLAGRLSLHRRKNRRCFYPYRVLVAQMTRAGQSGLDLSGRWAHHHGYLICGDSARPQQLGD</sequence>
<comment type="caution">
    <text evidence="1">The sequence shown here is derived from an EMBL/GenBank/DDBJ whole genome shotgun (WGS) entry which is preliminary data.</text>
</comment>
<dbReference type="Proteomes" id="UP000287144">
    <property type="component" value="Unassembled WGS sequence"/>
</dbReference>
<protein>
    <submittedName>
        <fullName evidence="1">Uncharacterized protein</fullName>
    </submittedName>
</protein>
<proteinExistence type="predicted"/>
<evidence type="ECO:0000313" key="2">
    <source>
        <dbReference type="Proteomes" id="UP000287144"/>
    </source>
</evidence>
<accession>A0A428S6H2</accession>
<evidence type="ECO:0000313" key="1">
    <source>
        <dbReference type="EMBL" id="RSL85354.1"/>
    </source>
</evidence>